<dbReference type="InterPro" id="IPR032675">
    <property type="entry name" value="LRR_dom_sf"/>
</dbReference>
<dbReference type="InterPro" id="IPR001683">
    <property type="entry name" value="PX_dom"/>
</dbReference>
<dbReference type="SMART" id="SM00312">
    <property type="entry name" value="PX"/>
    <property type="match status" value="1"/>
</dbReference>
<keyword evidence="1" id="KW-0433">Leucine-rich repeat</keyword>
<dbReference type="SMART" id="SM00365">
    <property type="entry name" value="LRR_SD22"/>
    <property type="match status" value="4"/>
</dbReference>
<evidence type="ECO:0000256" key="2">
    <source>
        <dbReference type="ARBA" id="ARBA00022737"/>
    </source>
</evidence>
<dbReference type="FunFam" id="3.80.10.10:FF:000732">
    <property type="entry name" value="GD11101"/>
    <property type="match status" value="1"/>
</dbReference>
<sequence>MSCYYRQYEDTTVTIPKYSVESSAGITYYDIKVQVANVEWFVERRYRDFAQLHEKLVEEISISKKLLPPKKLVGNKQPAFLEQRREQLEIYLRELLIYFRNELPRLLAEFLDFNKYDIIYLLQDLARVFNETGDALLSAKKEYSLSALELQHTLQSEHSFVSIIKTHSSLVRRHRRWHCRHDSSKRHFFNYLLLDPRITNGLKRRASGMHQLDVWLTFLRSIFYVGKGKSSRPYVHLRQAHKVMQSVDRHVLAKDPKIALIVHLWQQKRGVQLLRCFHGISSHDAHTREAAMIDALGMNHLTNRRVYAISERLSLPCPPSELGGKFDFSHVLDFSMQLAALVVTPVKDNTSFVQDYNTVDVPIGRSNIIPNRLSFNLNAFRNLKTLKFSALSTENIVDIEPLKPTLETICVHNTTITHINQVLLCDNLHKSCDVPSLVPETIAENGDDALLTTDAWSELSELDLTGNLLTQIDGSVRTAPKLRRLILEQNRIRNVHNLAELPHLQLLSLSGNLIAECVDWHLSMGNLVTLKLAQNKIKTLNGLRKLLSLVNLDLSCNLIEQLDEVDFVANLPLLETLRLTGNPLAGSVDYRPRVLARFHERAAEISLDNEPGTQQELDTALVLSALLQSKQRQQQK</sequence>
<dbReference type="InterPro" id="IPR001611">
    <property type="entry name" value="Leu-rich_rpt"/>
</dbReference>
<evidence type="ECO:0000259" key="3">
    <source>
        <dbReference type="PROSITE" id="PS50195"/>
    </source>
</evidence>
<dbReference type="PROSITE" id="PS50195">
    <property type="entry name" value="PX"/>
    <property type="match status" value="1"/>
</dbReference>
<dbReference type="FunCoup" id="B4J603">
    <property type="interactions" value="72"/>
</dbReference>
<dbReference type="OrthoDB" id="430293at2759"/>
<proteinExistence type="predicted"/>
<dbReference type="Pfam" id="PF13855">
    <property type="entry name" value="LRR_8"/>
    <property type="match status" value="1"/>
</dbReference>
<dbReference type="Pfam" id="PF22945">
    <property type="entry name" value="LEM-3_GIY-YIG"/>
    <property type="match status" value="1"/>
</dbReference>
<dbReference type="SUPFAM" id="SSF64268">
    <property type="entry name" value="PX domain"/>
    <property type="match status" value="1"/>
</dbReference>
<dbReference type="STRING" id="7222.B4J603"/>
<dbReference type="Gene3D" id="3.30.1520.10">
    <property type="entry name" value="Phox-like domain"/>
    <property type="match status" value="1"/>
</dbReference>
<dbReference type="InterPro" id="IPR036871">
    <property type="entry name" value="PX_dom_sf"/>
</dbReference>
<dbReference type="Proteomes" id="UP000001070">
    <property type="component" value="Unassembled WGS sequence"/>
</dbReference>
<dbReference type="PROSITE" id="PS51450">
    <property type="entry name" value="LRR"/>
    <property type="match status" value="3"/>
</dbReference>
<dbReference type="Pfam" id="PF00787">
    <property type="entry name" value="PX"/>
    <property type="match status" value="1"/>
</dbReference>
<feature type="domain" description="PX" evidence="3">
    <location>
        <begin position="7"/>
        <end position="117"/>
    </location>
</feature>
<dbReference type="PANTHER" id="PTHR15454">
    <property type="entry name" value="NISCHARIN RELATED"/>
    <property type="match status" value="1"/>
</dbReference>
<evidence type="ECO:0000256" key="1">
    <source>
        <dbReference type="ARBA" id="ARBA00022614"/>
    </source>
</evidence>
<evidence type="ECO:0000313" key="5">
    <source>
        <dbReference type="Proteomes" id="UP000001070"/>
    </source>
</evidence>
<dbReference type="PANTHER" id="PTHR15454:SF35">
    <property type="entry name" value="NISCHARIN"/>
    <property type="match status" value="1"/>
</dbReference>
<dbReference type="OMA" id="IASIKWT"/>
<dbReference type="SUPFAM" id="SSF52075">
    <property type="entry name" value="Outer arm dynein light chain 1"/>
    <property type="match status" value="1"/>
</dbReference>
<dbReference type="InParanoid" id="B4J603"/>
<name>B4J603_DROGR</name>
<gene>
    <name evidence="4" type="primary">Dgri\GH21113</name>
    <name evidence="4" type="ORF">Dgri_GH21113</name>
</gene>
<reference evidence="4 5" key="1">
    <citation type="journal article" date="2007" name="Nature">
        <title>Evolution of genes and genomes on the Drosophila phylogeny.</title>
        <authorList>
            <consortium name="Drosophila 12 Genomes Consortium"/>
            <person name="Clark A.G."/>
            <person name="Eisen M.B."/>
            <person name="Smith D.R."/>
            <person name="Bergman C.M."/>
            <person name="Oliver B."/>
            <person name="Markow T.A."/>
            <person name="Kaufman T.C."/>
            <person name="Kellis M."/>
            <person name="Gelbart W."/>
            <person name="Iyer V.N."/>
            <person name="Pollard D.A."/>
            <person name="Sackton T.B."/>
            <person name="Larracuente A.M."/>
            <person name="Singh N.D."/>
            <person name="Abad J.P."/>
            <person name="Abt D.N."/>
            <person name="Adryan B."/>
            <person name="Aguade M."/>
            <person name="Akashi H."/>
            <person name="Anderson W.W."/>
            <person name="Aquadro C.F."/>
            <person name="Ardell D.H."/>
            <person name="Arguello R."/>
            <person name="Artieri C.G."/>
            <person name="Barbash D.A."/>
            <person name="Barker D."/>
            <person name="Barsanti P."/>
            <person name="Batterham P."/>
            <person name="Batzoglou S."/>
            <person name="Begun D."/>
            <person name="Bhutkar A."/>
            <person name="Blanco E."/>
            <person name="Bosak S.A."/>
            <person name="Bradley R.K."/>
            <person name="Brand A.D."/>
            <person name="Brent M.R."/>
            <person name="Brooks A.N."/>
            <person name="Brown R.H."/>
            <person name="Butlin R.K."/>
            <person name="Caggese C."/>
            <person name="Calvi B.R."/>
            <person name="Bernardo de Carvalho A."/>
            <person name="Caspi A."/>
            <person name="Castrezana S."/>
            <person name="Celniker S.E."/>
            <person name="Chang J.L."/>
            <person name="Chapple C."/>
            <person name="Chatterji S."/>
            <person name="Chinwalla A."/>
            <person name="Civetta A."/>
            <person name="Clifton S.W."/>
            <person name="Comeron J.M."/>
            <person name="Costello J.C."/>
            <person name="Coyne J.A."/>
            <person name="Daub J."/>
            <person name="David R.G."/>
            <person name="Delcher A.L."/>
            <person name="Delehaunty K."/>
            <person name="Do C.B."/>
            <person name="Ebling H."/>
            <person name="Edwards K."/>
            <person name="Eickbush T."/>
            <person name="Evans J.D."/>
            <person name="Filipski A."/>
            <person name="Findeiss S."/>
            <person name="Freyhult E."/>
            <person name="Fulton L."/>
            <person name="Fulton R."/>
            <person name="Garcia A.C."/>
            <person name="Gardiner A."/>
            <person name="Garfield D.A."/>
            <person name="Garvin B.E."/>
            <person name="Gibson G."/>
            <person name="Gilbert D."/>
            <person name="Gnerre S."/>
            <person name="Godfrey J."/>
            <person name="Good R."/>
            <person name="Gotea V."/>
            <person name="Gravely B."/>
            <person name="Greenberg A.J."/>
            <person name="Griffiths-Jones S."/>
            <person name="Gross S."/>
            <person name="Guigo R."/>
            <person name="Gustafson E.A."/>
            <person name="Haerty W."/>
            <person name="Hahn M.W."/>
            <person name="Halligan D.L."/>
            <person name="Halpern A.L."/>
            <person name="Halter G.M."/>
            <person name="Han M.V."/>
            <person name="Heger A."/>
            <person name="Hillier L."/>
            <person name="Hinrichs A.S."/>
            <person name="Holmes I."/>
            <person name="Hoskins R.A."/>
            <person name="Hubisz M.J."/>
            <person name="Hultmark D."/>
            <person name="Huntley M.A."/>
            <person name="Jaffe D.B."/>
            <person name="Jagadeeshan S."/>
            <person name="Jeck W.R."/>
            <person name="Johnson J."/>
            <person name="Jones C.D."/>
            <person name="Jordan W.C."/>
            <person name="Karpen G.H."/>
            <person name="Kataoka E."/>
            <person name="Keightley P.D."/>
            <person name="Kheradpour P."/>
            <person name="Kirkness E.F."/>
            <person name="Koerich L.B."/>
            <person name="Kristiansen K."/>
            <person name="Kudrna D."/>
            <person name="Kulathinal R.J."/>
            <person name="Kumar S."/>
            <person name="Kwok R."/>
            <person name="Lander E."/>
            <person name="Langley C.H."/>
            <person name="Lapoint R."/>
            <person name="Lazzaro B.P."/>
            <person name="Lee S.J."/>
            <person name="Levesque L."/>
            <person name="Li R."/>
            <person name="Lin C.F."/>
            <person name="Lin M.F."/>
            <person name="Lindblad-Toh K."/>
            <person name="Llopart A."/>
            <person name="Long M."/>
            <person name="Low L."/>
            <person name="Lozovsky E."/>
            <person name="Lu J."/>
            <person name="Luo M."/>
            <person name="Machado C.A."/>
            <person name="Makalowski W."/>
            <person name="Marzo M."/>
            <person name="Matsuda M."/>
            <person name="Matzkin L."/>
            <person name="McAllister B."/>
            <person name="McBride C.S."/>
            <person name="McKernan B."/>
            <person name="McKernan K."/>
            <person name="Mendez-Lago M."/>
            <person name="Minx P."/>
            <person name="Mollenhauer M.U."/>
            <person name="Montooth K."/>
            <person name="Mount S.M."/>
            <person name="Mu X."/>
            <person name="Myers E."/>
            <person name="Negre B."/>
            <person name="Newfeld S."/>
            <person name="Nielsen R."/>
            <person name="Noor M.A."/>
            <person name="O'Grady P."/>
            <person name="Pachter L."/>
            <person name="Papaceit M."/>
            <person name="Parisi M.J."/>
            <person name="Parisi M."/>
            <person name="Parts L."/>
            <person name="Pedersen J.S."/>
            <person name="Pesole G."/>
            <person name="Phillippy A.M."/>
            <person name="Ponting C.P."/>
            <person name="Pop M."/>
            <person name="Porcelli D."/>
            <person name="Powell J.R."/>
            <person name="Prohaska S."/>
            <person name="Pruitt K."/>
            <person name="Puig M."/>
            <person name="Quesneville H."/>
            <person name="Ram K.R."/>
            <person name="Rand D."/>
            <person name="Rasmussen M.D."/>
            <person name="Reed L.K."/>
            <person name="Reenan R."/>
            <person name="Reily A."/>
            <person name="Remington K.A."/>
            <person name="Rieger T.T."/>
            <person name="Ritchie M.G."/>
            <person name="Robin C."/>
            <person name="Rogers Y.H."/>
            <person name="Rohde C."/>
            <person name="Rozas J."/>
            <person name="Rubenfield M.J."/>
            <person name="Ruiz A."/>
            <person name="Russo S."/>
            <person name="Salzberg S.L."/>
            <person name="Sanchez-Gracia A."/>
            <person name="Saranga D.J."/>
            <person name="Sato H."/>
            <person name="Schaeffer S.W."/>
            <person name="Schatz M.C."/>
            <person name="Schlenke T."/>
            <person name="Schwartz R."/>
            <person name="Segarra C."/>
            <person name="Singh R.S."/>
            <person name="Sirot L."/>
            <person name="Sirota M."/>
            <person name="Sisneros N.B."/>
            <person name="Smith C.D."/>
            <person name="Smith T.F."/>
            <person name="Spieth J."/>
            <person name="Stage D.E."/>
            <person name="Stark A."/>
            <person name="Stephan W."/>
            <person name="Strausberg R.L."/>
            <person name="Strempel S."/>
            <person name="Sturgill D."/>
            <person name="Sutton G."/>
            <person name="Sutton G.G."/>
            <person name="Tao W."/>
            <person name="Teichmann S."/>
            <person name="Tobari Y.N."/>
            <person name="Tomimura Y."/>
            <person name="Tsolas J.M."/>
            <person name="Valente V.L."/>
            <person name="Venter E."/>
            <person name="Venter J.C."/>
            <person name="Vicario S."/>
            <person name="Vieira F.G."/>
            <person name="Vilella A.J."/>
            <person name="Villasante A."/>
            <person name="Walenz B."/>
            <person name="Wang J."/>
            <person name="Wasserman M."/>
            <person name="Watts T."/>
            <person name="Wilson D."/>
            <person name="Wilson R.K."/>
            <person name="Wing R.A."/>
            <person name="Wolfner M.F."/>
            <person name="Wong A."/>
            <person name="Wong G.K."/>
            <person name="Wu C.I."/>
            <person name="Wu G."/>
            <person name="Yamamoto D."/>
            <person name="Yang H.P."/>
            <person name="Yang S.P."/>
            <person name="Yorke J.A."/>
            <person name="Yoshida K."/>
            <person name="Zdobnov E."/>
            <person name="Zhang P."/>
            <person name="Zhang Y."/>
            <person name="Zimin A.V."/>
            <person name="Baldwin J."/>
            <person name="Abdouelleil A."/>
            <person name="Abdulkadir J."/>
            <person name="Abebe A."/>
            <person name="Abera B."/>
            <person name="Abreu J."/>
            <person name="Acer S.C."/>
            <person name="Aftuck L."/>
            <person name="Alexander A."/>
            <person name="An P."/>
            <person name="Anderson E."/>
            <person name="Anderson S."/>
            <person name="Arachi H."/>
            <person name="Azer M."/>
            <person name="Bachantsang P."/>
            <person name="Barry A."/>
            <person name="Bayul T."/>
            <person name="Berlin A."/>
            <person name="Bessette D."/>
            <person name="Bloom T."/>
            <person name="Blye J."/>
            <person name="Boguslavskiy L."/>
            <person name="Bonnet C."/>
            <person name="Boukhgalter B."/>
            <person name="Bourzgui I."/>
            <person name="Brown A."/>
            <person name="Cahill P."/>
            <person name="Channer S."/>
            <person name="Cheshatsang Y."/>
            <person name="Chuda L."/>
            <person name="Citroen M."/>
            <person name="Collymore A."/>
            <person name="Cooke P."/>
            <person name="Costello M."/>
            <person name="D'Aco K."/>
            <person name="Daza R."/>
            <person name="De Haan G."/>
            <person name="DeGray S."/>
            <person name="DeMaso C."/>
            <person name="Dhargay N."/>
            <person name="Dooley K."/>
            <person name="Dooley E."/>
            <person name="Doricent M."/>
            <person name="Dorje P."/>
            <person name="Dorjee K."/>
            <person name="Dupes A."/>
            <person name="Elong R."/>
            <person name="Falk J."/>
            <person name="Farina A."/>
            <person name="Faro S."/>
            <person name="Ferguson D."/>
            <person name="Fisher S."/>
            <person name="Foley C.D."/>
            <person name="Franke A."/>
            <person name="Friedrich D."/>
            <person name="Gadbois L."/>
            <person name="Gearin G."/>
            <person name="Gearin C.R."/>
            <person name="Giannoukos G."/>
            <person name="Goode T."/>
            <person name="Graham J."/>
            <person name="Grandbois E."/>
            <person name="Grewal S."/>
            <person name="Gyaltsen K."/>
            <person name="Hafez N."/>
            <person name="Hagos B."/>
            <person name="Hall J."/>
            <person name="Henson C."/>
            <person name="Hollinger A."/>
            <person name="Honan T."/>
            <person name="Huard M.D."/>
            <person name="Hughes L."/>
            <person name="Hurhula B."/>
            <person name="Husby M.E."/>
            <person name="Kamat A."/>
            <person name="Kanga B."/>
            <person name="Kashin S."/>
            <person name="Khazanovich D."/>
            <person name="Kisner P."/>
            <person name="Lance K."/>
            <person name="Lara M."/>
            <person name="Lee W."/>
            <person name="Lennon N."/>
            <person name="Letendre F."/>
            <person name="LeVine R."/>
            <person name="Lipovsky A."/>
            <person name="Liu X."/>
            <person name="Liu J."/>
            <person name="Liu S."/>
            <person name="Lokyitsang T."/>
            <person name="Lokyitsang Y."/>
            <person name="Lubonja R."/>
            <person name="Lui A."/>
            <person name="MacDonald P."/>
            <person name="Magnisalis V."/>
            <person name="Maru K."/>
            <person name="Matthews C."/>
            <person name="McCusker W."/>
            <person name="McDonough S."/>
            <person name="Mehta T."/>
            <person name="Meldrim J."/>
            <person name="Meneus L."/>
            <person name="Mihai O."/>
            <person name="Mihalev A."/>
            <person name="Mihova T."/>
            <person name="Mittelman R."/>
            <person name="Mlenga V."/>
            <person name="Montmayeur A."/>
            <person name="Mulrain L."/>
            <person name="Navidi A."/>
            <person name="Naylor J."/>
            <person name="Negash T."/>
            <person name="Nguyen T."/>
            <person name="Nguyen N."/>
            <person name="Nicol R."/>
            <person name="Norbu C."/>
            <person name="Norbu N."/>
            <person name="Novod N."/>
            <person name="O'Neill B."/>
            <person name="Osman S."/>
            <person name="Markiewicz E."/>
            <person name="Oyono O.L."/>
            <person name="Patti C."/>
            <person name="Phunkhang P."/>
            <person name="Pierre F."/>
            <person name="Priest M."/>
            <person name="Raghuraman S."/>
            <person name="Rege F."/>
            <person name="Reyes R."/>
            <person name="Rise C."/>
            <person name="Rogov P."/>
            <person name="Ross K."/>
            <person name="Ryan E."/>
            <person name="Settipalli S."/>
            <person name="Shea T."/>
            <person name="Sherpa N."/>
            <person name="Shi L."/>
            <person name="Shih D."/>
            <person name="Sparrow T."/>
            <person name="Spaulding J."/>
            <person name="Stalker J."/>
            <person name="Stange-Thomann N."/>
            <person name="Stavropoulos S."/>
            <person name="Stone C."/>
            <person name="Strader C."/>
            <person name="Tesfaye S."/>
            <person name="Thomson T."/>
            <person name="Thoulutsang Y."/>
            <person name="Thoulutsang D."/>
            <person name="Topham K."/>
            <person name="Topping I."/>
            <person name="Tsamla T."/>
            <person name="Vassiliev H."/>
            <person name="Vo A."/>
            <person name="Wangchuk T."/>
            <person name="Wangdi T."/>
            <person name="Weiand M."/>
            <person name="Wilkinson J."/>
            <person name="Wilson A."/>
            <person name="Yadav S."/>
            <person name="Young G."/>
            <person name="Yu Q."/>
            <person name="Zembek L."/>
            <person name="Zhong D."/>
            <person name="Zimmer A."/>
            <person name="Zwirko Z."/>
            <person name="Jaffe D.B."/>
            <person name="Alvarez P."/>
            <person name="Brockman W."/>
            <person name="Butler J."/>
            <person name="Chin C."/>
            <person name="Gnerre S."/>
            <person name="Grabherr M."/>
            <person name="Kleber M."/>
            <person name="Mauceli E."/>
            <person name="MacCallum I."/>
        </authorList>
    </citation>
    <scope>NUCLEOTIDE SEQUENCE [LARGE SCALE GENOMIC DNA]</scope>
    <source>
        <strain evidence="5">Tucson 15287-2541.00</strain>
    </source>
</reference>
<evidence type="ECO:0000313" key="4">
    <source>
        <dbReference type="EMBL" id="EDW00846.1"/>
    </source>
</evidence>
<keyword evidence="2" id="KW-0677">Repeat</keyword>
<dbReference type="PhylomeDB" id="B4J603"/>
<dbReference type="FunFam" id="3.80.10.10:FF:000567">
    <property type="entry name" value="nischarin isoform X1"/>
    <property type="match status" value="1"/>
</dbReference>
<dbReference type="GO" id="GO:0005737">
    <property type="term" value="C:cytoplasm"/>
    <property type="evidence" value="ECO:0007669"/>
    <property type="project" value="TreeGrafter"/>
</dbReference>
<protein>
    <submittedName>
        <fullName evidence="4">GH21113</fullName>
    </submittedName>
</protein>
<dbReference type="GO" id="GO:0035091">
    <property type="term" value="F:phosphatidylinositol binding"/>
    <property type="evidence" value="ECO:0007669"/>
    <property type="project" value="InterPro"/>
</dbReference>
<dbReference type="AlphaFoldDB" id="B4J603"/>
<dbReference type="Gene3D" id="3.80.10.10">
    <property type="entry name" value="Ribonuclease Inhibitor"/>
    <property type="match status" value="2"/>
</dbReference>
<dbReference type="HOGENOM" id="CLU_029070_0_0_1"/>
<accession>B4J603</accession>
<dbReference type="CDD" id="cd10454">
    <property type="entry name" value="GIY-YIG_COG3680_Meta"/>
    <property type="match status" value="1"/>
</dbReference>
<dbReference type="FunFam" id="3.30.1520.10:FF:000020">
    <property type="entry name" value="nischarin isoform X1"/>
    <property type="match status" value="1"/>
</dbReference>
<dbReference type="eggNOG" id="KOG1259">
    <property type="taxonomic scope" value="Eukaryota"/>
</dbReference>
<dbReference type="EMBL" id="CH916367">
    <property type="protein sequence ID" value="EDW00846.1"/>
    <property type="molecule type" value="Genomic_DNA"/>
</dbReference>
<organism evidence="5">
    <name type="scientific">Drosophila grimshawi</name>
    <name type="common">Hawaiian fruit fly</name>
    <name type="synonym">Idiomyia grimshawi</name>
    <dbReference type="NCBI Taxonomy" id="7222"/>
    <lineage>
        <taxon>Eukaryota</taxon>
        <taxon>Metazoa</taxon>
        <taxon>Ecdysozoa</taxon>
        <taxon>Arthropoda</taxon>
        <taxon>Hexapoda</taxon>
        <taxon>Insecta</taxon>
        <taxon>Pterygota</taxon>
        <taxon>Neoptera</taxon>
        <taxon>Endopterygota</taxon>
        <taxon>Diptera</taxon>
        <taxon>Brachycera</taxon>
        <taxon>Muscomorpha</taxon>
        <taxon>Ephydroidea</taxon>
        <taxon>Drosophilidae</taxon>
        <taxon>Drosophila</taxon>
        <taxon>Hawaiian Drosophila</taxon>
    </lineage>
</organism>
<keyword evidence="5" id="KW-1185">Reference proteome</keyword>